<dbReference type="Proteomes" id="UP000004221">
    <property type="component" value="Unassembled WGS sequence"/>
</dbReference>
<keyword evidence="3" id="KW-1185">Reference proteome</keyword>
<proteinExistence type="predicted"/>
<feature type="compositionally biased region" description="Polar residues" evidence="1">
    <location>
        <begin position="11"/>
        <end position="24"/>
    </location>
</feature>
<comment type="caution">
    <text evidence="2">The sequence shown here is derived from an EMBL/GenBank/DDBJ whole genome shotgun (WGS) entry which is preliminary data.</text>
</comment>
<name>I4EJR5_9BACT</name>
<evidence type="ECO:0000313" key="2">
    <source>
        <dbReference type="EMBL" id="CCF84927.1"/>
    </source>
</evidence>
<dbReference type="AlphaFoldDB" id="I4EJR5"/>
<dbReference type="EMBL" id="CAGS01000359">
    <property type="protein sequence ID" value="CCF84927.1"/>
    <property type="molecule type" value="Genomic_DNA"/>
</dbReference>
<feature type="region of interest" description="Disordered" evidence="1">
    <location>
        <begin position="1"/>
        <end position="25"/>
    </location>
</feature>
<reference evidence="2 3" key="1">
    <citation type="journal article" date="2012" name="ISME J.">
        <title>Nitrification expanded: discovery, physiology and genomics of a nitrite-oxidizing bacterium from the phylum Chloroflexi.</title>
        <authorList>
            <person name="Sorokin D.Y."/>
            <person name="Lucker S."/>
            <person name="Vejmelkova D."/>
            <person name="Kostrikina N.A."/>
            <person name="Kleerebezem R."/>
            <person name="Rijpstra W.I."/>
            <person name="Damste J.S."/>
            <person name="Le Paslier D."/>
            <person name="Muyzer G."/>
            <person name="Wagner M."/>
            <person name="van Loosdrecht M.C."/>
            <person name="Daims H."/>
        </authorList>
    </citation>
    <scope>NUCLEOTIDE SEQUENCE [LARGE SCALE GENOMIC DNA]</scope>
    <source>
        <strain evidence="3">none</strain>
    </source>
</reference>
<organism evidence="2 3">
    <name type="scientific">Nitrolancea hollandica Lb</name>
    <dbReference type="NCBI Taxonomy" id="1129897"/>
    <lineage>
        <taxon>Bacteria</taxon>
        <taxon>Pseudomonadati</taxon>
        <taxon>Thermomicrobiota</taxon>
        <taxon>Thermomicrobia</taxon>
        <taxon>Sphaerobacterales</taxon>
        <taxon>Sphaerobacterineae</taxon>
        <taxon>Sphaerobacteraceae</taxon>
        <taxon>Nitrolancea</taxon>
    </lineage>
</organism>
<gene>
    <name evidence="2" type="ORF">NITHO_4210004</name>
</gene>
<evidence type="ECO:0000313" key="3">
    <source>
        <dbReference type="Proteomes" id="UP000004221"/>
    </source>
</evidence>
<sequence>MGGGCAGTVRAQRSANSPVGSSQGYIKGIAEPGIPGIRANTDKSSSPVDKILVLCVY</sequence>
<evidence type="ECO:0000256" key="1">
    <source>
        <dbReference type="SAM" id="MobiDB-lite"/>
    </source>
</evidence>
<protein>
    <submittedName>
        <fullName evidence="2">Uncharacterized protein</fullName>
    </submittedName>
</protein>
<accession>I4EJR5</accession>